<feature type="domain" description="VWFA" evidence="1">
    <location>
        <begin position="201"/>
        <end position="360"/>
    </location>
</feature>
<dbReference type="Gene3D" id="3.40.50.410">
    <property type="entry name" value="von Willebrand factor, type A domain"/>
    <property type="match status" value="1"/>
</dbReference>
<organism evidence="2 3">
    <name type="scientific">Archangium minus</name>
    <dbReference type="NCBI Taxonomy" id="83450"/>
    <lineage>
        <taxon>Bacteria</taxon>
        <taxon>Pseudomonadati</taxon>
        <taxon>Myxococcota</taxon>
        <taxon>Myxococcia</taxon>
        <taxon>Myxococcales</taxon>
        <taxon>Cystobacterineae</taxon>
        <taxon>Archangiaceae</taxon>
        <taxon>Archangium</taxon>
    </lineage>
</organism>
<dbReference type="InterPro" id="IPR008912">
    <property type="entry name" value="Uncharacterised_CoxE"/>
</dbReference>
<dbReference type="PANTHER" id="PTHR30634">
    <property type="entry name" value="OUTER MEMBRANE LOLAB LIPOPROTEIN INSERTION APPARATUS"/>
    <property type="match status" value="1"/>
</dbReference>
<proteinExistence type="predicted"/>
<dbReference type="RefSeq" id="WP_395823759.1">
    <property type="nucleotide sequence ID" value="NZ_CP043494.1"/>
</dbReference>
<evidence type="ECO:0000313" key="3">
    <source>
        <dbReference type="Proteomes" id="UP001611383"/>
    </source>
</evidence>
<dbReference type="EMBL" id="CP043494">
    <property type="protein sequence ID" value="WNG46902.1"/>
    <property type="molecule type" value="Genomic_DNA"/>
</dbReference>
<name>A0ABY9WV07_9BACT</name>
<evidence type="ECO:0000259" key="1">
    <source>
        <dbReference type="SMART" id="SM00327"/>
    </source>
</evidence>
<dbReference type="InterPro" id="IPR002035">
    <property type="entry name" value="VWF_A"/>
</dbReference>
<gene>
    <name evidence="2" type="ORF">F0U60_24325</name>
</gene>
<keyword evidence="3" id="KW-1185">Reference proteome</keyword>
<dbReference type="InterPro" id="IPR050458">
    <property type="entry name" value="LolB"/>
</dbReference>
<evidence type="ECO:0000313" key="2">
    <source>
        <dbReference type="EMBL" id="WNG46902.1"/>
    </source>
</evidence>
<dbReference type="PANTHER" id="PTHR30634:SF16">
    <property type="entry name" value="OUTER-MEMBRANE LIPOPROTEIN LOLB"/>
    <property type="match status" value="1"/>
</dbReference>
<sequence>MKQSEEERLERWRLVLGEPVQETLGVPLGESELRMDRALAALYDSERKAGLGASSPHVARWLGDIREYFPASVVRVMQGDAMTRLGLTEMLLQPEMLEAVEPDVSLVATLLSLRKVIPQKTKETARRVVRKVVEDLERRLRAPTERAVRGALSRTSRTRRPRAAEIDWERTLRANLGNYQPERKSVVVEKLVGHGRKRSSLRDVVLCIDQSGSMAASVVYSSIFGAVLASLRAVSTRMVLFDTSVVDLSEQLSDPVDLLFGTQLGGGTDIDRALAYCQQVVTRPAQTILVLITDLYEGGNAQRMLQRAASLVQSGVKVICLLSLSDQGTPAYDSHNAAQLTALGIPTFACTPDLFPELMAAAIQKQDLRAWAARNDIQLARSG</sequence>
<dbReference type="SMART" id="SM00327">
    <property type="entry name" value="VWA"/>
    <property type="match status" value="1"/>
</dbReference>
<protein>
    <submittedName>
        <fullName evidence="2">VWA domain-containing protein</fullName>
    </submittedName>
</protein>
<reference evidence="2 3" key="1">
    <citation type="submission" date="2019-08" db="EMBL/GenBank/DDBJ databases">
        <title>Archangium and Cystobacter genomes.</title>
        <authorList>
            <person name="Chen I.-C.K."/>
            <person name="Wielgoss S."/>
        </authorList>
    </citation>
    <scope>NUCLEOTIDE SEQUENCE [LARGE SCALE GENOMIC DNA]</scope>
    <source>
        <strain evidence="2 3">Cbm 6</strain>
    </source>
</reference>
<accession>A0ABY9WV07</accession>
<dbReference type="Pfam" id="PF05762">
    <property type="entry name" value="VWA_CoxE"/>
    <property type="match status" value="1"/>
</dbReference>
<dbReference type="Proteomes" id="UP001611383">
    <property type="component" value="Chromosome"/>
</dbReference>
<dbReference type="InterPro" id="IPR036465">
    <property type="entry name" value="vWFA_dom_sf"/>
</dbReference>
<dbReference type="SUPFAM" id="SSF53300">
    <property type="entry name" value="vWA-like"/>
    <property type="match status" value="1"/>
</dbReference>